<dbReference type="PANTHER" id="PTHR35089">
    <property type="entry name" value="CHAPERONE PROTEIN SKP"/>
    <property type="match status" value="1"/>
</dbReference>
<dbReference type="Proteomes" id="UP001597546">
    <property type="component" value="Unassembled WGS sequence"/>
</dbReference>
<dbReference type="InterPro" id="IPR005632">
    <property type="entry name" value="Chaperone_Skp"/>
</dbReference>
<comment type="similarity">
    <text evidence="1">Belongs to the Skp family.</text>
</comment>
<keyword evidence="2" id="KW-0732">Signal</keyword>
<dbReference type="PANTHER" id="PTHR35089:SF1">
    <property type="entry name" value="CHAPERONE PROTEIN SKP"/>
    <property type="match status" value="1"/>
</dbReference>
<dbReference type="Pfam" id="PF03938">
    <property type="entry name" value="OmpH"/>
    <property type="match status" value="1"/>
</dbReference>
<sequence>MNKLSSKIVKATAGMAFMVAVVACNKPETKSTETKEGAKVEVANDATIVYVNSDSLLNNYEYFKEIKGKFEGKSKKAEADLKDKGAAFQREVAAYQQGANTMSADQRQQTEQRLARKQQELQTYQQNAGASLQNEEATENEKLYDKVAEYLKKHAKDKGYKMVLTYSKGNSAILFADESLDVTKDVIKGLNEAYKSDKK</sequence>
<evidence type="ECO:0000256" key="2">
    <source>
        <dbReference type="ARBA" id="ARBA00022729"/>
    </source>
</evidence>
<keyword evidence="4" id="KW-1185">Reference proteome</keyword>
<protein>
    <submittedName>
        <fullName evidence="3">OmpH family outer membrane protein</fullName>
    </submittedName>
</protein>
<dbReference type="InterPro" id="IPR024930">
    <property type="entry name" value="Skp_dom_sf"/>
</dbReference>
<dbReference type="SMART" id="SM00935">
    <property type="entry name" value="OmpH"/>
    <property type="match status" value="1"/>
</dbReference>
<evidence type="ECO:0000256" key="1">
    <source>
        <dbReference type="ARBA" id="ARBA00009091"/>
    </source>
</evidence>
<dbReference type="RefSeq" id="WP_379046664.1">
    <property type="nucleotide sequence ID" value="NZ_JBHSKW010000062.1"/>
</dbReference>
<dbReference type="Gene3D" id="3.30.910.20">
    <property type="entry name" value="Skp domain"/>
    <property type="match status" value="1"/>
</dbReference>
<evidence type="ECO:0000313" key="3">
    <source>
        <dbReference type="EMBL" id="MFD2731193.1"/>
    </source>
</evidence>
<proteinExistence type="inferred from homology"/>
<dbReference type="SUPFAM" id="SSF111384">
    <property type="entry name" value="OmpH-like"/>
    <property type="match status" value="1"/>
</dbReference>
<dbReference type="PROSITE" id="PS51257">
    <property type="entry name" value="PROKAR_LIPOPROTEIN"/>
    <property type="match status" value="1"/>
</dbReference>
<accession>A0ABW5TRU1</accession>
<gene>
    <name evidence="3" type="ORF">ACFSSE_05695</name>
</gene>
<evidence type="ECO:0000313" key="4">
    <source>
        <dbReference type="Proteomes" id="UP001597546"/>
    </source>
</evidence>
<dbReference type="EMBL" id="JBHULV010000016">
    <property type="protein sequence ID" value="MFD2731193.1"/>
    <property type="molecule type" value="Genomic_DNA"/>
</dbReference>
<name>A0ABW5TRU1_9SPHI</name>
<organism evidence="3 4">
    <name type="scientific">Pedobacter alpinus</name>
    <dbReference type="NCBI Taxonomy" id="1590643"/>
    <lineage>
        <taxon>Bacteria</taxon>
        <taxon>Pseudomonadati</taxon>
        <taxon>Bacteroidota</taxon>
        <taxon>Sphingobacteriia</taxon>
        <taxon>Sphingobacteriales</taxon>
        <taxon>Sphingobacteriaceae</taxon>
        <taxon>Pedobacter</taxon>
    </lineage>
</organism>
<reference evidence="4" key="1">
    <citation type="journal article" date="2019" name="Int. J. Syst. Evol. Microbiol.">
        <title>The Global Catalogue of Microorganisms (GCM) 10K type strain sequencing project: providing services to taxonomists for standard genome sequencing and annotation.</title>
        <authorList>
            <consortium name="The Broad Institute Genomics Platform"/>
            <consortium name="The Broad Institute Genome Sequencing Center for Infectious Disease"/>
            <person name="Wu L."/>
            <person name="Ma J."/>
        </authorList>
    </citation>
    <scope>NUCLEOTIDE SEQUENCE [LARGE SCALE GENOMIC DNA]</scope>
    <source>
        <strain evidence="4">KCTC 42456</strain>
    </source>
</reference>
<comment type="caution">
    <text evidence="3">The sequence shown here is derived from an EMBL/GenBank/DDBJ whole genome shotgun (WGS) entry which is preliminary data.</text>
</comment>